<evidence type="ECO:0000256" key="2">
    <source>
        <dbReference type="SAM" id="MobiDB-lite"/>
    </source>
</evidence>
<name>A0A078B0I9_STYLE</name>
<dbReference type="EMBL" id="CCKQ01015067">
    <property type="protein sequence ID" value="CDW86877.1"/>
    <property type="molecule type" value="Genomic_DNA"/>
</dbReference>
<protein>
    <submittedName>
        <fullName evidence="3">Uncharacterized protein</fullName>
    </submittedName>
</protein>
<proteinExistence type="predicted"/>
<evidence type="ECO:0000313" key="4">
    <source>
        <dbReference type="Proteomes" id="UP000039865"/>
    </source>
</evidence>
<organism evidence="3 4">
    <name type="scientific">Stylonychia lemnae</name>
    <name type="common">Ciliate</name>
    <dbReference type="NCBI Taxonomy" id="5949"/>
    <lineage>
        <taxon>Eukaryota</taxon>
        <taxon>Sar</taxon>
        <taxon>Alveolata</taxon>
        <taxon>Ciliophora</taxon>
        <taxon>Intramacronucleata</taxon>
        <taxon>Spirotrichea</taxon>
        <taxon>Stichotrichia</taxon>
        <taxon>Sporadotrichida</taxon>
        <taxon>Oxytrichidae</taxon>
        <taxon>Stylonychinae</taxon>
        <taxon>Stylonychia</taxon>
    </lineage>
</organism>
<keyword evidence="1" id="KW-0175">Coiled coil</keyword>
<feature type="region of interest" description="Disordered" evidence="2">
    <location>
        <begin position="1"/>
        <end position="28"/>
    </location>
</feature>
<sequence length="313" mass="36439">MEKSQQEDQLSDPPTYLTDNSSANKSAGGLIPNQDLIVQKKELKRSLHLQQIFSQQQKKVKQEQLKCSQFSMLLKASNDITKIQNILSLRTLIAKVLSENNPLAFEVAKILEQKKQDLLDFSEGFLNQVNQIEQDMNILREQITILKRESKEQLKIQEQNERKWSQSLKEIWYFIEGKNILLDDKDYYIRGEDLVTALISVNMYECLKDQANMQFIQNIFINKSRKQMEQAEQISHPSKAPLSVQFLRCKLCIPLKQAEVVTTQFIPDKQLISPGNNIKYMVFKIGRKRARNIKVTIIDSDKDFQKQQNCQTL</sequence>
<dbReference type="InParanoid" id="A0A078B0I9"/>
<gene>
    <name evidence="3" type="primary">Contig2074.g2232</name>
    <name evidence="3" type="ORF">STYLEM_15977</name>
</gene>
<evidence type="ECO:0000313" key="3">
    <source>
        <dbReference type="EMBL" id="CDW86877.1"/>
    </source>
</evidence>
<feature type="coiled-coil region" evidence="1">
    <location>
        <begin position="122"/>
        <end position="149"/>
    </location>
</feature>
<dbReference type="Proteomes" id="UP000039865">
    <property type="component" value="Unassembled WGS sequence"/>
</dbReference>
<keyword evidence="4" id="KW-1185">Reference proteome</keyword>
<evidence type="ECO:0000256" key="1">
    <source>
        <dbReference type="SAM" id="Coils"/>
    </source>
</evidence>
<accession>A0A078B0I9</accession>
<dbReference type="AlphaFoldDB" id="A0A078B0I9"/>
<reference evidence="3 4" key="1">
    <citation type="submission" date="2014-06" db="EMBL/GenBank/DDBJ databases">
        <authorList>
            <person name="Swart Estienne"/>
        </authorList>
    </citation>
    <scope>NUCLEOTIDE SEQUENCE [LARGE SCALE GENOMIC DNA]</scope>
    <source>
        <strain evidence="3 4">130c</strain>
    </source>
</reference>